<sequence length="270" mass="32307">MFQQNQLMDLLHKERLRTESLLERLEQRKKQLPQGSLVYKNGSYYRAVTEKGKRMQLIIPKDFPDYDEFIGDLKEARYISKAIPLLRKNAACCRQAEQRLRIYDPYQVRAELPDYYRDFDPRRLLLEGDLSPEQWDSQNYEQNTIFPEERRCFSEGGVAVRSKAEAEIATKLEQYGLTFRYEPILCLENYRVSPDFEILHPVERRILIWEHFGKMDDPGYAAEAMKKLNRYARNGYRLGDNLIMTWETKHMPLSFSHINWTIRHYFGMEE</sequence>
<evidence type="ECO:0000313" key="2">
    <source>
        <dbReference type="Proteomes" id="UP000602647"/>
    </source>
</evidence>
<protein>
    <submittedName>
        <fullName evidence="1">Uncharacterized protein</fullName>
    </submittedName>
</protein>
<dbReference type="RefSeq" id="WP_187303036.1">
    <property type="nucleotide sequence ID" value="NZ_JACRYT010000008.1"/>
</dbReference>
<reference evidence="1" key="1">
    <citation type="submission" date="2020-08" db="EMBL/GenBank/DDBJ databases">
        <title>Genome public.</title>
        <authorList>
            <person name="Liu C."/>
            <person name="Sun Q."/>
        </authorList>
    </citation>
    <scope>NUCLEOTIDE SEQUENCE</scope>
    <source>
        <strain evidence="1">BX12</strain>
    </source>
</reference>
<proteinExistence type="predicted"/>
<gene>
    <name evidence="1" type="ORF">H9L42_08820</name>
</gene>
<name>A0A923SQW2_9FIRM</name>
<dbReference type="Proteomes" id="UP000602647">
    <property type="component" value="Unassembled WGS sequence"/>
</dbReference>
<keyword evidence="2" id="KW-1185">Reference proteome</keyword>
<accession>A0A923SQW2</accession>
<evidence type="ECO:0000313" key="1">
    <source>
        <dbReference type="EMBL" id="MBC6679930.1"/>
    </source>
</evidence>
<comment type="caution">
    <text evidence="1">The sequence shown here is derived from an EMBL/GenBank/DDBJ whole genome shotgun (WGS) entry which is preliminary data.</text>
</comment>
<organism evidence="1 2">
    <name type="scientific">Zhenpiania hominis</name>
    <dbReference type="NCBI Taxonomy" id="2763644"/>
    <lineage>
        <taxon>Bacteria</taxon>
        <taxon>Bacillati</taxon>
        <taxon>Bacillota</taxon>
        <taxon>Clostridia</taxon>
        <taxon>Peptostreptococcales</taxon>
        <taxon>Anaerovoracaceae</taxon>
        <taxon>Zhenpiania</taxon>
    </lineage>
</organism>
<dbReference type="AlphaFoldDB" id="A0A923SQW2"/>
<dbReference type="EMBL" id="JACRYT010000008">
    <property type="protein sequence ID" value="MBC6679930.1"/>
    <property type="molecule type" value="Genomic_DNA"/>
</dbReference>